<keyword evidence="3" id="KW-1185">Reference proteome</keyword>
<proteinExistence type="predicted"/>
<evidence type="ECO:0000313" key="3">
    <source>
        <dbReference type="Proteomes" id="UP001589576"/>
    </source>
</evidence>
<protein>
    <recommendedName>
        <fullName evidence="4">Long-chain fatty acid transport protein</fullName>
    </recommendedName>
</protein>
<organism evidence="2 3">
    <name type="scientific">Flavobacterium paronense</name>
    <dbReference type="NCBI Taxonomy" id="1392775"/>
    <lineage>
        <taxon>Bacteria</taxon>
        <taxon>Pseudomonadati</taxon>
        <taxon>Bacteroidota</taxon>
        <taxon>Flavobacteriia</taxon>
        <taxon>Flavobacteriales</taxon>
        <taxon>Flavobacteriaceae</taxon>
        <taxon>Flavobacterium</taxon>
    </lineage>
</organism>
<dbReference type="Gene3D" id="2.40.160.60">
    <property type="entry name" value="Outer membrane protein transport protein (OMPP1/FadL/TodX)"/>
    <property type="match status" value="1"/>
</dbReference>
<evidence type="ECO:0000313" key="2">
    <source>
        <dbReference type="EMBL" id="MFB9089269.1"/>
    </source>
</evidence>
<reference evidence="2 3" key="1">
    <citation type="submission" date="2024-09" db="EMBL/GenBank/DDBJ databases">
        <authorList>
            <person name="Sun Q."/>
            <person name="Mori K."/>
        </authorList>
    </citation>
    <scope>NUCLEOTIDE SEQUENCE [LARGE SCALE GENOMIC DNA]</scope>
    <source>
        <strain evidence="2 3">CECT 8460</strain>
    </source>
</reference>
<feature type="signal peptide" evidence="1">
    <location>
        <begin position="1"/>
        <end position="19"/>
    </location>
</feature>
<keyword evidence="1" id="KW-0732">Signal</keyword>
<feature type="chain" id="PRO_5046554995" description="Long-chain fatty acid transport protein" evidence="1">
    <location>
        <begin position="20"/>
        <end position="423"/>
    </location>
</feature>
<gene>
    <name evidence="2" type="ORF">ACFFUU_06635</name>
</gene>
<evidence type="ECO:0000256" key="1">
    <source>
        <dbReference type="SAM" id="SignalP"/>
    </source>
</evidence>
<dbReference type="EMBL" id="JBHMFB010000016">
    <property type="protein sequence ID" value="MFB9089269.1"/>
    <property type="molecule type" value="Genomic_DNA"/>
</dbReference>
<comment type="caution">
    <text evidence="2">The sequence shown here is derived from an EMBL/GenBank/DDBJ whole genome shotgun (WGS) entry which is preliminary data.</text>
</comment>
<name>A0ABV5GDZ8_9FLAO</name>
<sequence>MIKKIIVSICLLFSLAIFAQEGTSSPYSFYGIGDIKFKGTIENRSMGSLSVFPDSIHLNIQNPAQFASLKLTSFALGGTYANTKSKTETQEAKARRTSLDYMAIGIPVGKLGIGFGLIPYSSVGYKIGKTTYITNTNNDTIRSIYSKYNGIGGVNKVFLGFGYRLTKNINIGADLQYNFGTIETKDLQYQTDLQYGSRENNVSDLRGVNFDLGITYQTKVNAKQSFFGSLTYTPEATLTVGNTRNVEIVQLLSTSAVTVIERQNVPVADTKIKLPSKLSFGAGFGEVKKWLVGGEVTLLNNSVMSNRFNDIQGATFENAVRYSLGGFFIPNYNSYAKYYKRIVYRGGLRYENTGLVLQNKSINDFAANIGFGMPLSGTFTNINIGLEIGKRGTKYYNLVEENYINLSIGLSLSDKWFVKRKFD</sequence>
<accession>A0ABV5GDZ8</accession>
<evidence type="ECO:0008006" key="4">
    <source>
        <dbReference type="Google" id="ProtNLM"/>
    </source>
</evidence>
<dbReference type="RefSeq" id="WP_290286246.1">
    <property type="nucleotide sequence ID" value="NZ_JAUFQN010000019.1"/>
</dbReference>
<dbReference type="Proteomes" id="UP001589576">
    <property type="component" value="Unassembled WGS sequence"/>
</dbReference>